<dbReference type="PROSITE" id="PS51987">
    <property type="entry name" value="GS_CATALYTIC"/>
    <property type="match status" value="1"/>
</dbReference>
<dbReference type="PANTHER" id="PTHR43383:SF2">
    <property type="entry name" value="AMIDOHYDROLASE 2 FAMILY PROTEIN"/>
    <property type="match status" value="1"/>
</dbReference>
<accession>A0A318YRJ9</accession>
<dbReference type="Proteomes" id="UP000247647">
    <property type="component" value="Unassembled WGS sequence"/>
</dbReference>
<keyword evidence="7" id="KW-1185">Reference proteome</keyword>
<dbReference type="PROSITE" id="PS51986">
    <property type="entry name" value="GS_BETA_GRASP"/>
    <property type="match status" value="1"/>
</dbReference>
<dbReference type="RefSeq" id="XP_025480158.1">
    <property type="nucleotide sequence ID" value="XM_025623193.1"/>
</dbReference>
<dbReference type="Pfam" id="PF00120">
    <property type="entry name" value="Gln-synt_C"/>
    <property type="match status" value="1"/>
</dbReference>
<dbReference type="Pfam" id="PF04909">
    <property type="entry name" value="Amidohydro_2"/>
    <property type="match status" value="1"/>
</dbReference>
<dbReference type="GO" id="GO:0004356">
    <property type="term" value="F:glutamine synthetase activity"/>
    <property type="evidence" value="ECO:0007669"/>
    <property type="project" value="InterPro"/>
</dbReference>
<proteinExistence type="inferred from homology"/>
<name>A0A318YRJ9_ASPNB</name>
<dbReference type="InterPro" id="IPR006680">
    <property type="entry name" value="Amidohydro-rel"/>
</dbReference>
<dbReference type="AlphaFoldDB" id="A0A318YRJ9"/>
<organism evidence="6 7">
    <name type="scientific">Aspergillus neoniger (strain CBS 115656)</name>
    <dbReference type="NCBI Taxonomy" id="1448310"/>
    <lineage>
        <taxon>Eukaryota</taxon>
        <taxon>Fungi</taxon>
        <taxon>Dikarya</taxon>
        <taxon>Ascomycota</taxon>
        <taxon>Pezizomycotina</taxon>
        <taxon>Eurotiomycetes</taxon>
        <taxon>Eurotiomycetidae</taxon>
        <taxon>Eurotiales</taxon>
        <taxon>Aspergillaceae</taxon>
        <taxon>Aspergillus</taxon>
        <taxon>Aspergillus subgen. Circumdati</taxon>
    </lineage>
</organism>
<dbReference type="Gene3D" id="3.20.20.140">
    <property type="entry name" value="Metal-dependent hydrolases"/>
    <property type="match status" value="1"/>
</dbReference>
<dbReference type="SUPFAM" id="SSF55931">
    <property type="entry name" value="Glutamine synthetase/guanido kinase"/>
    <property type="match status" value="1"/>
</dbReference>
<dbReference type="PANTHER" id="PTHR43383">
    <property type="entry name" value="NODULIN 6"/>
    <property type="match status" value="1"/>
</dbReference>
<dbReference type="GO" id="GO:0006542">
    <property type="term" value="P:glutamine biosynthetic process"/>
    <property type="evidence" value="ECO:0007669"/>
    <property type="project" value="InterPro"/>
</dbReference>
<dbReference type="GeneID" id="37125649"/>
<evidence type="ECO:0000256" key="2">
    <source>
        <dbReference type="RuleBase" id="RU000384"/>
    </source>
</evidence>
<dbReference type="OrthoDB" id="3364440at2759"/>
<gene>
    <name evidence="6" type="ORF">BO87DRAFT_376046</name>
</gene>
<feature type="region of interest" description="Disordered" evidence="3">
    <location>
        <begin position="42"/>
        <end position="65"/>
    </location>
</feature>
<evidence type="ECO:0000256" key="1">
    <source>
        <dbReference type="PROSITE-ProRule" id="PRU01330"/>
    </source>
</evidence>
<comment type="similarity">
    <text evidence="1 2">Belongs to the glutamine synthetase family.</text>
</comment>
<feature type="domain" description="GS beta-grasp" evidence="4">
    <location>
        <begin position="511"/>
        <end position="603"/>
    </location>
</feature>
<evidence type="ECO:0000313" key="7">
    <source>
        <dbReference type="Proteomes" id="UP000247647"/>
    </source>
</evidence>
<dbReference type="EMBL" id="KZ821458">
    <property type="protein sequence ID" value="PYH34680.1"/>
    <property type="molecule type" value="Genomic_DNA"/>
</dbReference>
<feature type="domain" description="GS catalytic" evidence="5">
    <location>
        <begin position="610"/>
        <end position="935"/>
    </location>
</feature>
<dbReference type="InterPro" id="IPR014746">
    <property type="entry name" value="Gln_synth/guanido_kin_cat_dom"/>
</dbReference>
<protein>
    <submittedName>
        <fullName evidence="6">Extracellular developmental signal biosynthesis protein FluG</fullName>
    </submittedName>
</protein>
<dbReference type="InterPro" id="IPR008147">
    <property type="entry name" value="Gln_synt_N"/>
</dbReference>
<sequence>MSSSISSQSSFTLPSFSLLSTASVALILPLFLPLFLPGSKAHGQSWPTNRDPQTIDRSNRPINQRTMDPLTSLRRLIQTHPLIDNHAHNLLAQAAASNYAKYPFEQITSEAQGPALHNAPSTLPLQRAAAQLATLYDCPTSEWDRVKAARDQYVERDYDGLIRRCLEGTHSLLLDDLLTDQDIEPFAWHDRFTTAPTKRIVRIEVVAAQVLASILPNGFDTSSSDITVLRQYLDQFRQGFNQKISEAIADPVVVGFKSVICYRTGLNVQVTDDEDDGTLLESFSRTLSQGSGSTYRVEDKPLNDWLVRQALNQLQSAKESDASGPNKPLQLHTGLGDNDINLILSNPAYLQDLVARYPKVDFVLLHSAYPYTREAGYLACVYPNVYLDLGEVFPMVSRDAQESIIRESLEIVPTTRLLWSTDGHFFPETYWLANKQFRDALEKVLVDYVNQGDHSIDQAKLAAADILFHNSNRLYSLNETVTYDDRLVPAVSTLSGLSSTDALESFMHSNPDVKYIWMQFFDYTSTVRVRMFPIREFAKIVRKQRRIGICTATFLMLQSDTVCPEGSTTGQFYLEPDLSTLSRNVGIDSKSATVMTWGRSEEGLEVEGCPRTLLRRVTTDLRAKHGIDVLCGFEIEVILLKCVTNPDTDEEEFVPCVRNHSWSQMTRDTRRMVPLLEEIVDTLASIGIDLEQFHAESAPGQFEFILPPGSPVAAVDTLLKARQVVTYVAEQHGYRATLHPRPYSHAAGSAAHAHVSVTPATQEESFLAGVLKHFTSLTAFTLSNDVSYDRMHSGLWAGSEWVAWGTQNRETPIRKISAGHWEIKALDGLSNMYLAMAAILAAGSLGVQEKLPLTLQDCLYDAATLSEADRSALGITTQIPTTLTQSLDNMASDKALRDVLGNTLVENYITVKRAESKKLNAIEAEARRKWLVERY</sequence>
<evidence type="ECO:0000256" key="3">
    <source>
        <dbReference type="SAM" id="MobiDB-lite"/>
    </source>
</evidence>
<dbReference type="Gene3D" id="3.30.590.10">
    <property type="entry name" value="Glutamine synthetase/guanido kinase, catalytic domain"/>
    <property type="match status" value="1"/>
</dbReference>
<dbReference type="InterPro" id="IPR008146">
    <property type="entry name" value="Gln_synth_cat_dom"/>
</dbReference>
<evidence type="ECO:0000313" key="6">
    <source>
        <dbReference type="EMBL" id="PYH34680.1"/>
    </source>
</evidence>
<dbReference type="SMART" id="SM01230">
    <property type="entry name" value="Gln-synt_C"/>
    <property type="match status" value="1"/>
</dbReference>
<dbReference type="FunFam" id="3.30.590.10:FF:000013">
    <property type="entry name" value="Related to fluG protein"/>
    <property type="match status" value="1"/>
</dbReference>
<dbReference type="InterPro" id="IPR032466">
    <property type="entry name" value="Metal_Hydrolase"/>
</dbReference>
<dbReference type="GO" id="GO:0016787">
    <property type="term" value="F:hydrolase activity"/>
    <property type="evidence" value="ECO:0007669"/>
    <property type="project" value="InterPro"/>
</dbReference>
<evidence type="ECO:0000259" key="4">
    <source>
        <dbReference type="PROSITE" id="PS51986"/>
    </source>
</evidence>
<reference evidence="6" key="1">
    <citation type="submission" date="2016-12" db="EMBL/GenBank/DDBJ databases">
        <title>The genomes of Aspergillus section Nigri reveals drivers in fungal speciation.</title>
        <authorList>
            <consortium name="DOE Joint Genome Institute"/>
            <person name="Vesth T.C."/>
            <person name="Nybo J."/>
            <person name="Theobald S."/>
            <person name="Brandl J."/>
            <person name="Frisvad J.C."/>
            <person name="Nielsen K.F."/>
            <person name="Lyhne E.K."/>
            <person name="Kogle M.E."/>
            <person name="Kuo A."/>
            <person name="Riley R."/>
            <person name="Clum A."/>
            <person name="Nolan M."/>
            <person name="Lipzen A."/>
            <person name="Salamov A."/>
            <person name="Henrissat B."/>
            <person name="Wiebenga A."/>
            <person name="De Vries R.P."/>
            <person name="Grigoriev I.V."/>
            <person name="Mortensen U.H."/>
            <person name="Andersen M.R."/>
            <person name="Baker S.E."/>
        </authorList>
    </citation>
    <scope>NUCLEOTIDE SEQUENCE [LARGE SCALE GENOMIC DNA]</scope>
    <source>
        <strain evidence="6">CBS 115656</strain>
    </source>
</reference>
<dbReference type="SUPFAM" id="SSF51556">
    <property type="entry name" value="Metallo-dependent hydrolases"/>
    <property type="match status" value="1"/>
</dbReference>
<dbReference type="FunFam" id="3.20.20.140:FF:000074">
    <property type="entry name" value="Extracellular developmental signal biosynthesis protein FluG"/>
    <property type="match status" value="1"/>
</dbReference>
<evidence type="ECO:0000259" key="5">
    <source>
        <dbReference type="PROSITE" id="PS51987"/>
    </source>
</evidence>